<accession>A0A0P8YGM3</accession>
<dbReference type="EMBL" id="LKET01000014">
    <property type="protein sequence ID" value="KPU46187.1"/>
    <property type="molecule type" value="Genomic_DNA"/>
</dbReference>
<dbReference type="RefSeq" id="WP_054873443.1">
    <property type="nucleotide sequence ID" value="NZ_LKET01000014.1"/>
</dbReference>
<dbReference type="Proteomes" id="UP000050326">
    <property type="component" value="Unassembled WGS sequence"/>
</dbReference>
<sequence>MVRNFYRFLIETTDNRVHDIQNDTAKNNRRYKEFTVSILKMLKEIYKELPVEYHEILEELEDTRGERDLIAEKILYRQGLIDGIRISNVHTKLRDEAMKKIERLWRT</sequence>
<dbReference type="AlphaFoldDB" id="A0A0P8YGM3"/>
<evidence type="ECO:0000313" key="1">
    <source>
        <dbReference type="EMBL" id="KPU46187.1"/>
    </source>
</evidence>
<organism evidence="1 2">
    <name type="scientific">Oxobacter pfennigii</name>
    <dbReference type="NCBI Taxonomy" id="36849"/>
    <lineage>
        <taxon>Bacteria</taxon>
        <taxon>Bacillati</taxon>
        <taxon>Bacillota</taxon>
        <taxon>Clostridia</taxon>
        <taxon>Eubacteriales</taxon>
        <taxon>Clostridiaceae</taxon>
        <taxon>Oxobacter</taxon>
    </lineage>
</organism>
<proteinExistence type="predicted"/>
<protein>
    <submittedName>
        <fullName evidence="1">Uncharacterized protein</fullName>
    </submittedName>
</protein>
<comment type="caution">
    <text evidence="1">The sequence shown here is derived from an EMBL/GenBank/DDBJ whole genome shotgun (WGS) entry which is preliminary data.</text>
</comment>
<dbReference type="OrthoDB" id="2659521at2"/>
<evidence type="ECO:0000313" key="2">
    <source>
        <dbReference type="Proteomes" id="UP000050326"/>
    </source>
</evidence>
<gene>
    <name evidence="1" type="ORF">OXPF_02970</name>
</gene>
<keyword evidence="2" id="KW-1185">Reference proteome</keyword>
<name>A0A0P8YGM3_9CLOT</name>
<reference evidence="1 2" key="1">
    <citation type="submission" date="2015-09" db="EMBL/GenBank/DDBJ databases">
        <title>Genome sequence of Oxobacter pfennigii DSM 3222.</title>
        <authorList>
            <person name="Poehlein A."/>
            <person name="Bengelsdorf F.R."/>
            <person name="Schiel-Bengelsdorf B."/>
            <person name="Duerre P."/>
            <person name="Daniel R."/>
        </authorList>
    </citation>
    <scope>NUCLEOTIDE SEQUENCE [LARGE SCALE GENOMIC DNA]</scope>
    <source>
        <strain evidence="1 2">DSM 3222</strain>
    </source>
</reference>